<name>A0A653CNX6_CALMS</name>
<reference evidence="1 2" key="1">
    <citation type="submission" date="2019-01" db="EMBL/GenBank/DDBJ databases">
        <authorList>
            <person name="Sayadi A."/>
        </authorList>
    </citation>
    <scope>NUCLEOTIDE SEQUENCE [LARGE SCALE GENOMIC DNA]</scope>
</reference>
<sequence>KGPSTLQAFQSVARWACLSLLSFLACKLISKPYYIITILMYMIIILSY</sequence>
<dbReference type="EMBL" id="CAACVG010008389">
    <property type="protein sequence ID" value="VEN49590.1"/>
    <property type="molecule type" value="Genomic_DNA"/>
</dbReference>
<proteinExistence type="predicted"/>
<organism evidence="1 2">
    <name type="scientific">Callosobruchus maculatus</name>
    <name type="common">Southern cowpea weevil</name>
    <name type="synonym">Pulse bruchid</name>
    <dbReference type="NCBI Taxonomy" id="64391"/>
    <lineage>
        <taxon>Eukaryota</taxon>
        <taxon>Metazoa</taxon>
        <taxon>Ecdysozoa</taxon>
        <taxon>Arthropoda</taxon>
        <taxon>Hexapoda</taxon>
        <taxon>Insecta</taxon>
        <taxon>Pterygota</taxon>
        <taxon>Neoptera</taxon>
        <taxon>Endopterygota</taxon>
        <taxon>Coleoptera</taxon>
        <taxon>Polyphaga</taxon>
        <taxon>Cucujiformia</taxon>
        <taxon>Chrysomeloidea</taxon>
        <taxon>Chrysomelidae</taxon>
        <taxon>Bruchinae</taxon>
        <taxon>Bruchini</taxon>
        <taxon>Callosobruchus</taxon>
    </lineage>
</organism>
<dbReference type="AlphaFoldDB" id="A0A653CNX6"/>
<keyword evidence="2" id="KW-1185">Reference proteome</keyword>
<accession>A0A653CNX6</accession>
<gene>
    <name evidence="1" type="ORF">CALMAC_LOCUS10657</name>
</gene>
<protein>
    <submittedName>
        <fullName evidence="1">Uncharacterized protein</fullName>
    </submittedName>
</protein>
<evidence type="ECO:0000313" key="1">
    <source>
        <dbReference type="EMBL" id="VEN49590.1"/>
    </source>
</evidence>
<dbReference type="Proteomes" id="UP000410492">
    <property type="component" value="Unassembled WGS sequence"/>
</dbReference>
<evidence type="ECO:0000313" key="2">
    <source>
        <dbReference type="Proteomes" id="UP000410492"/>
    </source>
</evidence>
<feature type="non-terminal residue" evidence="1">
    <location>
        <position position="1"/>
    </location>
</feature>